<dbReference type="GO" id="GO:0005886">
    <property type="term" value="C:plasma membrane"/>
    <property type="evidence" value="ECO:0007669"/>
    <property type="project" value="TreeGrafter"/>
</dbReference>
<protein>
    <submittedName>
        <fullName evidence="11">Ephrin RBD domain-containing protein</fullName>
    </submittedName>
</protein>
<name>A0A1I7YYU9_9BILA</name>
<sequence length="348" mass="38044">MVVLLLLLLAGTTAQAKVLPDLDWSSRNSFFSEFPKLSGASSTLKADLFDELTIRCPFGNASSEVSKIYMVSDMAYLNCQLDSSAELFLACDQPDRPKDRKVVFRPYSPLPNGLEFAAGKSYYLISTSNGSFSGLNNQQHGLCASASLRLRVEVLTPAAPTSAPSAEPLEAKEMPDPVIVYVSEHYNGDESEGPLEVPATTKKTDFVHSRNARLLRPATKPESLIDEASSRQLDPNLFRYVLNMAKNGAVGSVSFTNGEVKSEPNVAKEEPKQEPKKHERPPARISPKFRAPESVQRDGLLPKKAPVRLEPDYVVQDILDVPIDEEPSGSTSGTVSILLLLLPVLFLL</sequence>
<evidence type="ECO:0000256" key="1">
    <source>
        <dbReference type="ARBA" id="ARBA00004370"/>
    </source>
</evidence>
<dbReference type="GO" id="GO:0046875">
    <property type="term" value="F:ephrin receptor binding"/>
    <property type="evidence" value="ECO:0007669"/>
    <property type="project" value="TreeGrafter"/>
</dbReference>
<dbReference type="InterPro" id="IPR031328">
    <property type="entry name" value="Ephrin"/>
</dbReference>
<comment type="caution">
    <text evidence="6">Lacks conserved residue(s) required for the propagation of feature annotation.</text>
</comment>
<feature type="disulfide bond" evidence="6">
    <location>
        <begin position="79"/>
        <end position="143"/>
    </location>
</feature>
<dbReference type="GO" id="GO:0048013">
    <property type="term" value="P:ephrin receptor signaling pathway"/>
    <property type="evidence" value="ECO:0007669"/>
    <property type="project" value="TreeGrafter"/>
</dbReference>
<feature type="compositionally biased region" description="Basic and acidic residues" evidence="7">
    <location>
        <begin position="260"/>
        <end position="282"/>
    </location>
</feature>
<reference evidence="11" key="1">
    <citation type="submission" date="2016-11" db="UniProtKB">
        <authorList>
            <consortium name="WormBaseParasite"/>
        </authorList>
    </citation>
    <scope>IDENTIFICATION</scope>
</reference>
<proteinExistence type="inferred from homology"/>
<evidence type="ECO:0000256" key="5">
    <source>
        <dbReference type="ARBA" id="ARBA00023180"/>
    </source>
</evidence>
<feature type="region of interest" description="Disordered" evidence="7">
    <location>
        <begin position="255"/>
        <end position="302"/>
    </location>
</feature>
<accession>A0A1I7YYU9</accession>
<comment type="subcellular location">
    <subcellularLocation>
        <location evidence="1">Membrane</location>
    </subcellularLocation>
</comment>
<dbReference type="InterPro" id="IPR008972">
    <property type="entry name" value="Cupredoxin"/>
</dbReference>
<keyword evidence="10" id="KW-1185">Reference proteome</keyword>
<feature type="signal peptide" evidence="8">
    <location>
        <begin position="1"/>
        <end position="16"/>
    </location>
</feature>
<dbReference type="WBParaSite" id="L893_g21097.t1">
    <property type="protein sequence ID" value="L893_g21097.t1"/>
    <property type="gene ID" value="L893_g21097"/>
</dbReference>
<dbReference type="Proteomes" id="UP000095287">
    <property type="component" value="Unplaced"/>
</dbReference>
<organism evidence="10 11">
    <name type="scientific">Steinernema glaseri</name>
    <dbReference type="NCBI Taxonomy" id="37863"/>
    <lineage>
        <taxon>Eukaryota</taxon>
        <taxon>Metazoa</taxon>
        <taxon>Ecdysozoa</taxon>
        <taxon>Nematoda</taxon>
        <taxon>Chromadorea</taxon>
        <taxon>Rhabditida</taxon>
        <taxon>Tylenchina</taxon>
        <taxon>Panagrolaimomorpha</taxon>
        <taxon>Strongyloidoidea</taxon>
        <taxon>Steinernematidae</taxon>
        <taxon>Steinernema</taxon>
    </lineage>
</organism>
<evidence type="ECO:0000256" key="7">
    <source>
        <dbReference type="SAM" id="MobiDB-lite"/>
    </source>
</evidence>
<dbReference type="Gene3D" id="2.60.40.420">
    <property type="entry name" value="Cupredoxins - blue copper proteins"/>
    <property type="match status" value="1"/>
</dbReference>
<dbReference type="AlphaFoldDB" id="A0A1I7YYU9"/>
<evidence type="ECO:0000313" key="11">
    <source>
        <dbReference type="WBParaSite" id="L893_g21097.t1"/>
    </source>
</evidence>
<keyword evidence="3" id="KW-0472">Membrane</keyword>
<feature type="chain" id="PRO_5009312755" evidence="8">
    <location>
        <begin position="17"/>
        <end position="348"/>
    </location>
</feature>
<evidence type="ECO:0000256" key="2">
    <source>
        <dbReference type="ARBA" id="ARBA00022729"/>
    </source>
</evidence>
<feature type="domain" description="Ephrin RBD" evidence="9">
    <location>
        <begin position="17"/>
        <end position="154"/>
    </location>
</feature>
<dbReference type="Pfam" id="PF00812">
    <property type="entry name" value="Ephrin"/>
    <property type="match status" value="1"/>
</dbReference>
<evidence type="ECO:0000256" key="8">
    <source>
        <dbReference type="SAM" id="SignalP"/>
    </source>
</evidence>
<dbReference type="PANTHER" id="PTHR11304">
    <property type="entry name" value="EPHRIN"/>
    <property type="match status" value="1"/>
</dbReference>
<dbReference type="InterPro" id="IPR001799">
    <property type="entry name" value="Ephrin_RBD"/>
</dbReference>
<dbReference type="PROSITE" id="PS51551">
    <property type="entry name" value="EPHRIN_RBD_2"/>
    <property type="match status" value="1"/>
</dbReference>
<dbReference type="PANTHER" id="PTHR11304:SF29">
    <property type="entry name" value="EPHRIN"/>
    <property type="match status" value="1"/>
</dbReference>
<dbReference type="GO" id="GO:0007411">
    <property type="term" value="P:axon guidance"/>
    <property type="evidence" value="ECO:0007669"/>
    <property type="project" value="TreeGrafter"/>
</dbReference>
<evidence type="ECO:0000256" key="6">
    <source>
        <dbReference type="PROSITE-ProRule" id="PRU00884"/>
    </source>
</evidence>
<keyword evidence="4 6" id="KW-1015">Disulfide bond</keyword>
<evidence type="ECO:0000256" key="3">
    <source>
        <dbReference type="ARBA" id="ARBA00023136"/>
    </source>
</evidence>
<evidence type="ECO:0000313" key="10">
    <source>
        <dbReference type="Proteomes" id="UP000095287"/>
    </source>
</evidence>
<comment type="similarity">
    <text evidence="6">Belongs to the ephrin family.</text>
</comment>
<evidence type="ECO:0000256" key="4">
    <source>
        <dbReference type="ARBA" id="ARBA00023157"/>
    </source>
</evidence>
<dbReference type="SUPFAM" id="SSF49503">
    <property type="entry name" value="Cupredoxins"/>
    <property type="match status" value="1"/>
</dbReference>
<keyword evidence="5" id="KW-0325">Glycoprotein</keyword>
<keyword evidence="2 8" id="KW-0732">Signal</keyword>
<evidence type="ECO:0000259" key="9">
    <source>
        <dbReference type="PROSITE" id="PS51551"/>
    </source>
</evidence>